<dbReference type="InterPro" id="IPR053315">
    <property type="entry name" value="Peptidase_C14A"/>
</dbReference>
<evidence type="ECO:0000313" key="3">
    <source>
        <dbReference type="Proteomes" id="UP000483820"/>
    </source>
</evidence>
<dbReference type="Proteomes" id="UP000483820">
    <property type="component" value="Chromosome III"/>
</dbReference>
<dbReference type="Pfam" id="PF04435">
    <property type="entry name" value="SPK"/>
    <property type="match status" value="2"/>
</dbReference>
<dbReference type="KEGG" id="crq:GCK72_009236"/>
<sequence>MSCRPDVRKGFMEETNELLAFVIESTKNEKTPVKLRELCREFKVATDNPNSETSLMNRLQTLKIHEMNNLTIDTKVRLIFVMSIPIDPDFFTELQHQAYVRIDNHQRIIEYETIGGGLKLSGKHFPIYQKTDRKNKRMMMFLARMTQTVDYPLPPTIFIDEFKTKVVNSEAKGTALKRYSVVKNKIYWATEYDKVTRMKMMFISGGKVPECFLREIREDALVDVDEENRIILYQSIDGSLNLQGDHSLSTKMIMVAAHRKSSDTSRLEFNEESVEIEERNEKEETIVDMSSMKSIERLSRNDAEWWPSIRKRNNGDPDDVETSAIRNDVMYEEDSILSKRIKEEHEYTEFNNQYIDTIPAQEFIPPNSDSDLIGEIKNEYD</sequence>
<name>A0A6A5H376_CAERE</name>
<accession>A0A6A5H376</accession>
<dbReference type="InterPro" id="IPR006570">
    <property type="entry name" value="SPK_dom"/>
</dbReference>
<evidence type="ECO:0000313" key="2">
    <source>
        <dbReference type="EMBL" id="KAF1760983.1"/>
    </source>
</evidence>
<dbReference type="CTD" id="9803628"/>
<dbReference type="SMART" id="SM00583">
    <property type="entry name" value="SPK"/>
    <property type="match status" value="2"/>
</dbReference>
<dbReference type="RefSeq" id="XP_053586856.1">
    <property type="nucleotide sequence ID" value="XM_053727279.1"/>
</dbReference>
<dbReference type="PANTHER" id="PTHR23362">
    <property type="entry name" value="L-PLASTIN-RELATED"/>
    <property type="match status" value="1"/>
</dbReference>
<organism evidence="2 3">
    <name type="scientific">Caenorhabditis remanei</name>
    <name type="common">Caenorhabditis vulgaris</name>
    <dbReference type="NCBI Taxonomy" id="31234"/>
    <lineage>
        <taxon>Eukaryota</taxon>
        <taxon>Metazoa</taxon>
        <taxon>Ecdysozoa</taxon>
        <taxon>Nematoda</taxon>
        <taxon>Chromadorea</taxon>
        <taxon>Rhabditida</taxon>
        <taxon>Rhabditina</taxon>
        <taxon>Rhabditomorpha</taxon>
        <taxon>Rhabditoidea</taxon>
        <taxon>Rhabditidae</taxon>
        <taxon>Peloderinae</taxon>
        <taxon>Caenorhabditis</taxon>
    </lineage>
</organism>
<evidence type="ECO:0000259" key="1">
    <source>
        <dbReference type="SMART" id="SM00583"/>
    </source>
</evidence>
<feature type="domain" description="SPK" evidence="1">
    <location>
        <begin position="134"/>
        <end position="244"/>
    </location>
</feature>
<dbReference type="PANTHER" id="PTHR23362:SF8">
    <property type="entry name" value="SPK DOMAIN-CONTAINING PROTEIN"/>
    <property type="match status" value="1"/>
</dbReference>
<dbReference type="AlphaFoldDB" id="A0A6A5H376"/>
<reference evidence="2 3" key="1">
    <citation type="submission" date="2019-12" db="EMBL/GenBank/DDBJ databases">
        <title>Chromosome-level assembly of the Caenorhabditis remanei genome.</title>
        <authorList>
            <person name="Teterina A.A."/>
            <person name="Willis J.H."/>
            <person name="Phillips P.C."/>
        </authorList>
    </citation>
    <scope>NUCLEOTIDE SEQUENCE [LARGE SCALE GENOMIC DNA]</scope>
    <source>
        <strain evidence="2 3">PX506</strain>
        <tissue evidence="2">Whole organism</tissue>
    </source>
</reference>
<gene>
    <name evidence="2" type="ORF">GCK72_009236</name>
</gene>
<dbReference type="GeneID" id="9803628"/>
<proteinExistence type="predicted"/>
<dbReference type="EMBL" id="WUAV01000003">
    <property type="protein sequence ID" value="KAF1760983.1"/>
    <property type="molecule type" value="Genomic_DNA"/>
</dbReference>
<protein>
    <recommendedName>
        <fullName evidence="1">SPK domain-containing protein</fullName>
    </recommendedName>
</protein>
<comment type="caution">
    <text evidence="2">The sequence shown here is derived from an EMBL/GenBank/DDBJ whole genome shotgun (WGS) entry which is preliminary data.</text>
</comment>
<feature type="domain" description="SPK" evidence="1">
    <location>
        <begin position="14"/>
        <end position="122"/>
    </location>
</feature>